<dbReference type="AlphaFoldDB" id="A0A261S9X8"/>
<protein>
    <submittedName>
        <fullName evidence="4">Efflux transporter periplasmic adaptor subunit</fullName>
    </submittedName>
</protein>
<dbReference type="InterPro" id="IPR006143">
    <property type="entry name" value="RND_pump_MFP"/>
</dbReference>
<evidence type="ECO:0000313" key="4">
    <source>
        <dbReference type="EMBL" id="OZI33213.1"/>
    </source>
</evidence>
<dbReference type="EMBL" id="NEVL01000004">
    <property type="protein sequence ID" value="OZI33213.1"/>
    <property type="molecule type" value="Genomic_DNA"/>
</dbReference>
<keyword evidence="2" id="KW-0812">Transmembrane</keyword>
<organism evidence="4 5">
    <name type="scientific">Bordetella genomosp. 1</name>
    <dbReference type="NCBI Taxonomy" id="1395607"/>
    <lineage>
        <taxon>Bacteria</taxon>
        <taxon>Pseudomonadati</taxon>
        <taxon>Pseudomonadota</taxon>
        <taxon>Betaproteobacteria</taxon>
        <taxon>Burkholderiales</taxon>
        <taxon>Alcaligenaceae</taxon>
        <taxon>Bordetella</taxon>
    </lineage>
</organism>
<dbReference type="Gene3D" id="2.40.30.170">
    <property type="match status" value="1"/>
</dbReference>
<dbReference type="GO" id="GO:0015562">
    <property type="term" value="F:efflux transmembrane transporter activity"/>
    <property type="evidence" value="ECO:0007669"/>
    <property type="project" value="TreeGrafter"/>
</dbReference>
<keyword evidence="2" id="KW-1133">Transmembrane helix</keyword>
<dbReference type="Gene3D" id="2.40.420.20">
    <property type="match status" value="1"/>
</dbReference>
<dbReference type="GO" id="GO:1990281">
    <property type="term" value="C:efflux pump complex"/>
    <property type="evidence" value="ECO:0007669"/>
    <property type="project" value="TreeGrafter"/>
</dbReference>
<gene>
    <name evidence="4" type="ORF">CEG14_20450</name>
</gene>
<dbReference type="Proteomes" id="UP000217005">
    <property type="component" value="Unassembled WGS sequence"/>
</dbReference>
<evidence type="ECO:0000259" key="3">
    <source>
        <dbReference type="Pfam" id="PF25973"/>
    </source>
</evidence>
<dbReference type="Gene3D" id="2.40.50.100">
    <property type="match status" value="1"/>
</dbReference>
<evidence type="ECO:0000256" key="2">
    <source>
        <dbReference type="SAM" id="Phobius"/>
    </source>
</evidence>
<evidence type="ECO:0000313" key="5">
    <source>
        <dbReference type="Proteomes" id="UP000217005"/>
    </source>
</evidence>
<dbReference type="PANTHER" id="PTHR30469:SF15">
    <property type="entry name" value="HLYD FAMILY OF SECRETION PROTEINS"/>
    <property type="match status" value="1"/>
</dbReference>
<dbReference type="SUPFAM" id="SSF111369">
    <property type="entry name" value="HlyD-like secretion proteins"/>
    <property type="match status" value="1"/>
</dbReference>
<accession>A0A261S9X8</accession>
<sequence>MTKQHENFVSAPDRSRKRRILYVVAVLALIFAVVLLLKTRRPPVQDEPARAITPALTVTSAASREILWPVELKASGSVAPWEEAIIGAQIGGYQLVQVFVNVGDVVRKGQVIAEFDADLLQAEHAQLKATADEATANRSRAMSLQRSRAMSDQDVLQFVTRSKTANAALAANELRLRYTEVRAPDDGVVSARSATLGAVVPVGQELFRIIRQGRLEWRGELTAEQLSHVRLGQEVVLSLPDGSSATATVRQTSPTLDNASRLGIIYADIKQGSSARAGMYAPGAIALGQSQALVVPAESVVIRDGRSYVFTPSDEGPTPHVSLRGVTLGRRNERAIEIIQGLRKAEHVVVQGAGFLKDRDVVRLANDIPERGGRP</sequence>
<comment type="similarity">
    <text evidence="1">Belongs to the membrane fusion protein (MFP) (TC 8.A.1) family.</text>
</comment>
<feature type="domain" description="CzcB-like barrel-sandwich hybrid" evidence="3">
    <location>
        <begin position="88"/>
        <end position="209"/>
    </location>
</feature>
<name>A0A261S9X8_9BORD</name>
<dbReference type="OrthoDB" id="10524at2"/>
<evidence type="ECO:0000256" key="1">
    <source>
        <dbReference type="ARBA" id="ARBA00009477"/>
    </source>
</evidence>
<dbReference type="RefSeq" id="WP_094828208.1">
    <property type="nucleotide sequence ID" value="NZ_NEVL01000004.1"/>
</dbReference>
<dbReference type="PANTHER" id="PTHR30469">
    <property type="entry name" value="MULTIDRUG RESISTANCE PROTEIN MDTA"/>
    <property type="match status" value="1"/>
</dbReference>
<feature type="transmembrane region" description="Helical" evidence="2">
    <location>
        <begin position="20"/>
        <end position="37"/>
    </location>
</feature>
<dbReference type="NCBIfam" id="TIGR01730">
    <property type="entry name" value="RND_mfp"/>
    <property type="match status" value="1"/>
</dbReference>
<proteinExistence type="inferred from homology"/>
<dbReference type="InterPro" id="IPR058647">
    <property type="entry name" value="BSH_CzcB-like"/>
</dbReference>
<keyword evidence="2" id="KW-0472">Membrane</keyword>
<reference evidence="4 5" key="1">
    <citation type="submission" date="2017-05" db="EMBL/GenBank/DDBJ databases">
        <title>Complete and WGS of Bordetella genogroups.</title>
        <authorList>
            <person name="Spilker T."/>
            <person name="LiPuma J."/>
        </authorList>
    </citation>
    <scope>NUCLEOTIDE SEQUENCE [LARGE SCALE GENOMIC DNA]</scope>
    <source>
        <strain evidence="4 5">AU17610</strain>
    </source>
</reference>
<dbReference type="Gene3D" id="1.10.287.470">
    <property type="entry name" value="Helix hairpin bin"/>
    <property type="match status" value="1"/>
</dbReference>
<dbReference type="Pfam" id="PF25973">
    <property type="entry name" value="BSH_CzcB"/>
    <property type="match status" value="1"/>
</dbReference>
<comment type="caution">
    <text evidence="4">The sequence shown here is derived from an EMBL/GenBank/DDBJ whole genome shotgun (WGS) entry which is preliminary data.</text>
</comment>